<dbReference type="Pfam" id="PF00440">
    <property type="entry name" value="TetR_N"/>
    <property type="match status" value="1"/>
</dbReference>
<reference evidence="11" key="1">
    <citation type="submission" date="2022-11" db="EMBL/GenBank/DDBJ databases">
        <title>Biodiversity and phylogenetic relationships of bacteria.</title>
        <authorList>
            <person name="Machado R.A.R."/>
            <person name="Bhat A."/>
            <person name="Loulou A."/>
            <person name="Kallel S."/>
        </authorList>
    </citation>
    <scope>NUCLEOTIDE SEQUENCE</scope>
    <source>
        <strain evidence="11">K-TC2</strain>
    </source>
</reference>
<evidence type="ECO:0000256" key="2">
    <source>
        <dbReference type="ARBA" id="ARBA00022491"/>
    </source>
</evidence>
<dbReference type="PROSITE" id="PS50977">
    <property type="entry name" value="HTH_TETR_2"/>
    <property type="match status" value="1"/>
</dbReference>
<keyword evidence="6 8" id="KW-0804">Transcription</keyword>
<dbReference type="GO" id="GO:0019285">
    <property type="term" value="P:glycine betaine biosynthetic process from choline"/>
    <property type="evidence" value="ECO:0007669"/>
    <property type="project" value="UniProtKB-UniRule"/>
</dbReference>
<evidence type="ECO:0000256" key="9">
    <source>
        <dbReference type="PROSITE-ProRule" id="PRU00335"/>
    </source>
</evidence>
<dbReference type="GO" id="GO:0016620">
    <property type="term" value="F:oxidoreductase activity, acting on the aldehyde or oxo group of donors, NAD or NADP as acceptor"/>
    <property type="evidence" value="ECO:0007669"/>
    <property type="project" value="InterPro"/>
</dbReference>
<evidence type="ECO:0000256" key="7">
    <source>
        <dbReference type="ARBA" id="ARBA00024936"/>
    </source>
</evidence>
<keyword evidence="12" id="KW-1185">Reference proteome</keyword>
<dbReference type="InterPro" id="IPR009057">
    <property type="entry name" value="Homeodomain-like_sf"/>
</dbReference>
<evidence type="ECO:0000256" key="8">
    <source>
        <dbReference type="HAMAP-Rule" id="MF_00768"/>
    </source>
</evidence>
<dbReference type="Pfam" id="PF00171">
    <property type="entry name" value="Aldedh"/>
    <property type="match status" value="1"/>
</dbReference>
<dbReference type="Pfam" id="PF13977">
    <property type="entry name" value="TetR_C_6"/>
    <property type="match status" value="1"/>
</dbReference>
<feature type="DNA-binding region" description="H-T-H motif" evidence="8 9">
    <location>
        <begin position="36"/>
        <end position="55"/>
    </location>
</feature>
<comment type="pathway">
    <text evidence="1 8">Amine and polyamine biosynthesis; betaine biosynthesis via choline pathway [regulation].</text>
</comment>
<dbReference type="InterPro" id="IPR001647">
    <property type="entry name" value="HTH_TetR"/>
</dbReference>
<dbReference type="InterPro" id="IPR039538">
    <property type="entry name" value="BetI_C"/>
</dbReference>
<dbReference type="Gene3D" id="1.10.357.10">
    <property type="entry name" value="Tetracycline Repressor, domain 2"/>
    <property type="match status" value="1"/>
</dbReference>
<dbReference type="SUPFAM" id="SSF46689">
    <property type="entry name" value="Homeodomain-like"/>
    <property type="match status" value="1"/>
</dbReference>
<dbReference type="NCBIfam" id="TIGR03384">
    <property type="entry name" value="betaine_BetI"/>
    <property type="match status" value="1"/>
</dbReference>
<evidence type="ECO:0000259" key="10">
    <source>
        <dbReference type="PROSITE" id="PS50977"/>
    </source>
</evidence>
<evidence type="ECO:0000256" key="3">
    <source>
        <dbReference type="ARBA" id="ARBA00023002"/>
    </source>
</evidence>
<evidence type="ECO:0000313" key="11">
    <source>
        <dbReference type="EMBL" id="MCX5572034.1"/>
    </source>
</evidence>
<keyword evidence="5 8" id="KW-0238">DNA-binding</keyword>
<evidence type="ECO:0000256" key="6">
    <source>
        <dbReference type="ARBA" id="ARBA00023163"/>
    </source>
</evidence>
<dbReference type="PANTHER" id="PTHR11699">
    <property type="entry name" value="ALDEHYDE DEHYDROGENASE-RELATED"/>
    <property type="match status" value="1"/>
</dbReference>
<dbReference type="HAMAP" id="MF_00768">
    <property type="entry name" value="HTH_type_BetI"/>
    <property type="match status" value="1"/>
</dbReference>
<dbReference type="InterPro" id="IPR015590">
    <property type="entry name" value="Aldehyde_DH_dom"/>
</dbReference>
<dbReference type="GO" id="GO:0003700">
    <property type="term" value="F:DNA-binding transcription factor activity"/>
    <property type="evidence" value="ECO:0007669"/>
    <property type="project" value="UniProtKB-UniRule"/>
</dbReference>
<dbReference type="EMBL" id="JAPKNK010000014">
    <property type="protein sequence ID" value="MCX5572034.1"/>
    <property type="molecule type" value="Genomic_DNA"/>
</dbReference>
<organism evidence="11 12">
    <name type="scientific">Kaistia nematophila</name>
    <dbReference type="NCBI Taxonomy" id="2994654"/>
    <lineage>
        <taxon>Bacteria</taxon>
        <taxon>Pseudomonadati</taxon>
        <taxon>Pseudomonadota</taxon>
        <taxon>Alphaproteobacteria</taxon>
        <taxon>Hyphomicrobiales</taxon>
        <taxon>Kaistiaceae</taxon>
        <taxon>Kaistia</taxon>
    </lineage>
</organism>
<dbReference type="RefSeq" id="WP_266340997.1">
    <property type="nucleotide sequence ID" value="NZ_JAPKNK010000014.1"/>
</dbReference>
<dbReference type="SUPFAM" id="SSF53720">
    <property type="entry name" value="ALDH-like"/>
    <property type="match status" value="1"/>
</dbReference>
<gene>
    <name evidence="8 11" type="primary">betI</name>
    <name evidence="11" type="ORF">OSH07_22725</name>
</gene>
<comment type="caution">
    <text evidence="11">The sequence shown here is derived from an EMBL/GenBank/DDBJ whole genome shotgun (WGS) entry which is preliminary data.</text>
</comment>
<dbReference type="NCBIfam" id="NF001978">
    <property type="entry name" value="PRK00767.1"/>
    <property type="match status" value="1"/>
</dbReference>
<evidence type="ECO:0000256" key="4">
    <source>
        <dbReference type="ARBA" id="ARBA00023015"/>
    </source>
</evidence>
<protein>
    <recommendedName>
        <fullName evidence="8">HTH-type transcriptional regulator BetI</fullName>
    </recommendedName>
</protein>
<evidence type="ECO:0000256" key="1">
    <source>
        <dbReference type="ARBA" id="ARBA00004719"/>
    </source>
</evidence>
<dbReference type="Proteomes" id="UP001144805">
    <property type="component" value="Unassembled WGS sequence"/>
</dbReference>
<dbReference type="SUPFAM" id="SSF48498">
    <property type="entry name" value="Tetracyclin repressor-like, C-terminal domain"/>
    <property type="match status" value="1"/>
</dbReference>
<dbReference type="GO" id="GO:0003677">
    <property type="term" value="F:DNA binding"/>
    <property type="evidence" value="ECO:0007669"/>
    <property type="project" value="UniProtKB-UniRule"/>
</dbReference>
<dbReference type="PRINTS" id="PR00455">
    <property type="entry name" value="HTHTETR"/>
</dbReference>
<accession>A0A9X3E551</accession>
<keyword evidence="4 8" id="KW-0805">Transcription regulation</keyword>
<dbReference type="InterPro" id="IPR016162">
    <property type="entry name" value="Ald_DH_N"/>
</dbReference>
<evidence type="ECO:0000313" key="12">
    <source>
        <dbReference type="Proteomes" id="UP001144805"/>
    </source>
</evidence>
<sequence>MREASSVRFEAEDVRRRQLIEATIESLADVGFAACTLMDIARRAGVSPGLVAHYFGDKEGLLEATLRHLAGRLSRLVARRLAQARTPRERIQAVIDANLAPEEFDRRTASVWLAFWGQVIHSVRFKRVQNVYQRRMLSNLRHGLRRLVSARDAERTAVAIAAVIDGLWLRETLAAEGEPESAEARAIATAFVDAQLAAIRQRVGASAEAEAEGAAEPILRSYVGGRAHPAVERGSFPTFEPATGAVLAEIEIAGEAEVAAAVASAKSGQGIWAAMTASERGKVMARAAHLLRGRGDELARLETRDTGRPIRDTGADVAAAADCLDRFAGLAATLAGEHVDLGSQGFGYARPEPLGVIVAAGRCGDPLWSACSRAAPALAAGNAIVFRPSELASLAALKLAEILSEAGLPDGVFNVVLGPARTGDLLMRQPDIALAAGAAEPSGKPALIVFDDAPLDDAVAAVLQSCILGAGRASGAARVFVQEAIRPAFLDKLAARIRGAVVGDPLDVATEVGALVSDAGLQDVLCRIEEAGEQGARRLVGGHRLAEGGLAKGAFLAPALLDGCADDMAIVRDQVLAPVVAVLAFAAEDEAVARANAGLHGCAACLFTRDLARGHRVVAQLRADTGWINRGPLSPAERSAPGAEDARAALQAHLRRKRVYVHLGAD</sequence>
<keyword evidence="2 8" id="KW-0678">Repressor</keyword>
<dbReference type="InterPro" id="IPR036271">
    <property type="entry name" value="Tet_transcr_reg_TetR-rel_C_sf"/>
</dbReference>
<comment type="function">
    <text evidence="7">Repressor involved in the biosynthesis of the osmoprotectant glycine betaine. It represses transcription of the choline transporter BetT and the genes of BetAB involved in the synthesis of glycine betaine.</text>
</comment>
<dbReference type="Gene3D" id="3.40.605.10">
    <property type="entry name" value="Aldehyde Dehydrogenase, Chain A, domain 1"/>
    <property type="match status" value="1"/>
</dbReference>
<dbReference type="Gene3D" id="3.40.309.10">
    <property type="entry name" value="Aldehyde Dehydrogenase, Chain A, domain 2"/>
    <property type="match status" value="1"/>
</dbReference>
<dbReference type="InterPro" id="IPR016163">
    <property type="entry name" value="Ald_DH_C"/>
</dbReference>
<feature type="domain" description="HTH tetR-type" evidence="10">
    <location>
        <begin position="13"/>
        <end position="73"/>
    </location>
</feature>
<comment type="function">
    <text evidence="8">Repressor involved in choline regulation of the bet genes.</text>
</comment>
<keyword evidence="3" id="KW-0560">Oxidoreductase</keyword>
<name>A0A9X3E551_9HYPH</name>
<dbReference type="AlphaFoldDB" id="A0A9X3E551"/>
<proteinExistence type="inferred from homology"/>
<dbReference type="GO" id="GO:0045892">
    <property type="term" value="P:negative regulation of DNA-templated transcription"/>
    <property type="evidence" value="ECO:0007669"/>
    <property type="project" value="UniProtKB-UniRule"/>
</dbReference>
<dbReference type="InterPro" id="IPR017757">
    <property type="entry name" value="Tscrpt_rep_BetI"/>
</dbReference>
<dbReference type="InterPro" id="IPR016161">
    <property type="entry name" value="Ald_DH/histidinol_DH"/>
</dbReference>
<evidence type="ECO:0000256" key="5">
    <source>
        <dbReference type="ARBA" id="ARBA00023125"/>
    </source>
</evidence>